<evidence type="ECO:0000256" key="1">
    <source>
        <dbReference type="SAM" id="MobiDB-lite"/>
    </source>
</evidence>
<evidence type="ECO:0000313" key="3">
    <source>
        <dbReference type="Proteomes" id="UP000054047"/>
    </source>
</evidence>
<dbReference type="AlphaFoldDB" id="A0A0C2GQU3"/>
<sequence length="124" mass="13695">MPILRSASQPKKKKSATIPSNPVSSATNRKANQSEQLELDESTLVSKLQSILEEKAPEGLPLLEQLMKCLKPNPKEWVEAEKRSRSVVLSGVPEAEKGTHAVERQEHTERAVMEILGVLEVEDG</sequence>
<reference evidence="2 3" key="1">
    <citation type="submission" date="2013-12" db="EMBL/GenBank/DDBJ databases">
        <title>Draft genome of the parsitic nematode Ancylostoma duodenale.</title>
        <authorList>
            <person name="Mitreva M."/>
        </authorList>
    </citation>
    <scope>NUCLEOTIDE SEQUENCE [LARGE SCALE GENOMIC DNA]</scope>
    <source>
        <strain evidence="2 3">Zhejiang</strain>
    </source>
</reference>
<name>A0A0C2GQU3_9BILA</name>
<accession>A0A0C2GQU3</accession>
<evidence type="ECO:0000313" key="2">
    <source>
        <dbReference type="EMBL" id="KIH59341.1"/>
    </source>
</evidence>
<proteinExistence type="predicted"/>
<protein>
    <submittedName>
        <fullName evidence="2">Uncharacterized protein</fullName>
    </submittedName>
</protein>
<feature type="region of interest" description="Disordered" evidence="1">
    <location>
        <begin position="1"/>
        <end position="38"/>
    </location>
</feature>
<dbReference type="EMBL" id="KN732067">
    <property type="protein sequence ID" value="KIH59341.1"/>
    <property type="molecule type" value="Genomic_DNA"/>
</dbReference>
<dbReference type="Proteomes" id="UP000054047">
    <property type="component" value="Unassembled WGS sequence"/>
</dbReference>
<keyword evidence="3" id="KW-1185">Reference proteome</keyword>
<gene>
    <name evidence="2" type="ORF">ANCDUO_10429</name>
</gene>
<feature type="compositionally biased region" description="Polar residues" evidence="1">
    <location>
        <begin position="17"/>
        <end position="36"/>
    </location>
</feature>
<dbReference type="OrthoDB" id="5869388at2759"/>
<organism evidence="2 3">
    <name type="scientific">Ancylostoma duodenale</name>
    <dbReference type="NCBI Taxonomy" id="51022"/>
    <lineage>
        <taxon>Eukaryota</taxon>
        <taxon>Metazoa</taxon>
        <taxon>Ecdysozoa</taxon>
        <taxon>Nematoda</taxon>
        <taxon>Chromadorea</taxon>
        <taxon>Rhabditida</taxon>
        <taxon>Rhabditina</taxon>
        <taxon>Rhabditomorpha</taxon>
        <taxon>Strongyloidea</taxon>
        <taxon>Ancylostomatidae</taxon>
        <taxon>Ancylostomatinae</taxon>
        <taxon>Ancylostoma</taxon>
    </lineage>
</organism>